<dbReference type="Proteomes" id="UP000275368">
    <property type="component" value="Chromosome"/>
</dbReference>
<name>A0A3G9IM07_9BACL</name>
<dbReference type="KEGG" id="pbk:Back11_12150"/>
<evidence type="ECO:0000313" key="1">
    <source>
        <dbReference type="EMBL" id="BBH19870.1"/>
    </source>
</evidence>
<sequence>MSEVAVKLLEYILDDGDEEPNIFDKADWIAVVPSVEQFTTHTYKYELLEELVNTANAPIPSIGITHK</sequence>
<gene>
    <name evidence="1" type="ORF">Back11_12150</name>
</gene>
<keyword evidence="2" id="KW-1185">Reference proteome</keyword>
<dbReference type="AlphaFoldDB" id="A0A3G9IM07"/>
<dbReference type="EMBL" id="AP019308">
    <property type="protein sequence ID" value="BBH19870.1"/>
    <property type="molecule type" value="Genomic_DNA"/>
</dbReference>
<protein>
    <submittedName>
        <fullName evidence="1">Uncharacterized protein</fullName>
    </submittedName>
</protein>
<organism evidence="1 2">
    <name type="scientific">Paenibacillus baekrokdamisoli</name>
    <dbReference type="NCBI Taxonomy" id="1712516"/>
    <lineage>
        <taxon>Bacteria</taxon>
        <taxon>Bacillati</taxon>
        <taxon>Bacillota</taxon>
        <taxon>Bacilli</taxon>
        <taxon>Bacillales</taxon>
        <taxon>Paenibacillaceae</taxon>
        <taxon>Paenibacillus</taxon>
    </lineage>
</organism>
<evidence type="ECO:0000313" key="2">
    <source>
        <dbReference type="Proteomes" id="UP000275368"/>
    </source>
</evidence>
<reference evidence="1 2" key="1">
    <citation type="submission" date="2018-11" db="EMBL/GenBank/DDBJ databases">
        <title>Complete genome sequence of Paenibacillus baekrokdamisoli strain KCTC 33723.</title>
        <authorList>
            <person name="Kang S.W."/>
            <person name="Lee K.C."/>
            <person name="Kim K.K."/>
            <person name="Kim J.S."/>
            <person name="Kim D.S."/>
            <person name="Ko S.H."/>
            <person name="Yang S.H."/>
            <person name="Lee J.S."/>
        </authorList>
    </citation>
    <scope>NUCLEOTIDE SEQUENCE [LARGE SCALE GENOMIC DNA]</scope>
    <source>
        <strain evidence="1 2">KCTC 33723</strain>
    </source>
</reference>
<accession>A0A3G9IM07</accession>
<proteinExistence type="predicted"/>